<evidence type="ECO:0000256" key="1">
    <source>
        <dbReference type="ARBA" id="ARBA00004141"/>
    </source>
</evidence>
<dbReference type="InterPro" id="IPR036837">
    <property type="entry name" value="Cation_efflux_CTD_sf"/>
</dbReference>
<evidence type="ECO:0000256" key="2">
    <source>
        <dbReference type="ARBA" id="ARBA00022448"/>
    </source>
</evidence>
<gene>
    <name evidence="8" type="ORF">HUK82_10700</name>
</gene>
<keyword evidence="3 6" id="KW-0812">Transmembrane</keyword>
<proteinExistence type="predicted"/>
<sequence>MSDHGSTRVVLAALLVNVSIAIVKAIASALSGSAAMFAETIHSFVDCANQLLMLLGIRRARRAPDERHPLGYHREIYFWSFVVALFIFAGGGVSALSEGLDRVRSPEPLSDYVILGRHLHAWLVNLILLVVCGALESQGFVMAVKGLRAAGRPDDTLFSMILRSPDPALFVVLCEDGAALIGLLIAAVATLATAVTGNPVFDGIGSLLTGVLLIGVSCVLFNETRSLIVGESSRVVTEGVRSILRSIPDVTGVNEVITEYRGPDAVIVLLSIDWDDRVSAETVERHVSEIEAQTKARFPRVSKMFIEAQSAQASQADMKAFG</sequence>
<dbReference type="InterPro" id="IPR002524">
    <property type="entry name" value="Cation_efflux"/>
</dbReference>
<dbReference type="Gene3D" id="1.20.1510.10">
    <property type="entry name" value="Cation efflux protein transmembrane domain"/>
    <property type="match status" value="1"/>
</dbReference>
<evidence type="ECO:0000313" key="8">
    <source>
        <dbReference type="EMBL" id="NVN41022.1"/>
    </source>
</evidence>
<keyword evidence="4 6" id="KW-1133">Transmembrane helix</keyword>
<dbReference type="InterPro" id="IPR040177">
    <property type="entry name" value="SLC30A9"/>
</dbReference>
<dbReference type="SUPFAM" id="SSF161111">
    <property type="entry name" value="Cation efflux protein transmembrane domain-like"/>
    <property type="match status" value="1"/>
</dbReference>
<feature type="domain" description="Cation efflux protein transmembrane" evidence="7">
    <location>
        <begin position="10"/>
        <end position="227"/>
    </location>
</feature>
<dbReference type="InterPro" id="IPR058533">
    <property type="entry name" value="Cation_efflux_TM"/>
</dbReference>
<dbReference type="GO" id="GO:0006829">
    <property type="term" value="P:zinc ion transport"/>
    <property type="evidence" value="ECO:0007669"/>
    <property type="project" value="InterPro"/>
</dbReference>
<evidence type="ECO:0000259" key="7">
    <source>
        <dbReference type="Pfam" id="PF01545"/>
    </source>
</evidence>
<dbReference type="Pfam" id="PF01545">
    <property type="entry name" value="Cation_efflux"/>
    <property type="match status" value="1"/>
</dbReference>
<keyword evidence="2" id="KW-0813">Transport</keyword>
<dbReference type="EMBL" id="JABXXR010000084">
    <property type="protein sequence ID" value="NVN41022.1"/>
    <property type="molecule type" value="Genomic_DNA"/>
</dbReference>
<keyword evidence="9" id="KW-1185">Reference proteome</keyword>
<dbReference type="AlphaFoldDB" id="A0A850PGL1"/>
<dbReference type="NCBIfam" id="TIGR01297">
    <property type="entry name" value="CDF"/>
    <property type="match status" value="1"/>
</dbReference>
<dbReference type="Gene3D" id="3.30.70.1350">
    <property type="entry name" value="Cation efflux protein, cytoplasmic domain"/>
    <property type="match status" value="1"/>
</dbReference>
<keyword evidence="5 6" id="KW-0472">Membrane</keyword>
<reference evidence="8 9" key="1">
    <citation type="submission" date="2020-06" db="EMBL/GenBank/DDBJ databases">
        <title>Description of novel acetic acid bacteria.</title>
        <authorList>
            <person name="Sombolestani A."/>
        </authorList>
    </citation>
    <scope>NUCLEOTIDE SEQUENCE [LARGE SCALE GENOMIC DNA]</scope>
    <source>
        <strain evidence="8 9">LMG 27010</strain>
    </source>
</reference>
<organism evidence="8 9">
    <name type="scientific">Ameyamaea chiangmaiensis</name>
    <dbReference type="NCBI Taxonomy" id="442969"/>
    <lineage>
        <taxon>Bacteria</taxon>
        <taxon>Pseudomonadati</taxon>
        <taxon>Pseudomonadota</taxon>
        <taxon>Alphaproteobacteria</taxon>
        <taxon>Acetobacterales</taxon>
        <taxon>Acetobacteraceae</taxon>
        <taxon>Ameyamaea</taxon>
    </lineage>
</organism>
<evidence type="ECO:0000256" key="5">
    <source>
        <dbReference type="ARBA" id="ARBA00023136"/>
    </source>
</evidence>
<dbReference type="GO" id="GO:0016020">
    <property type="term" value="C:membrane"/>
    <property type="evidence" value="ECO:0007669"/>
    <property type="project" value="UniProtKB-SubCell"/>
</dbReference>
<accession>A0A850PGL1</accession>
<evidence type="ECO:0000256" key="4">
    <source>
        <dbReference type="ARBA" id="ARBA00022989"/>
    </source>
</evidence>
<dbReference type="GO" id="GO:0008324">
    <property type="term" value="F:monoatomic cation transmembrane transporter activity"/>
    <property type="evidence" value="ECO:0007669"/>
    <property type="project" value="InterPro"/>
</dbReference>
<evidence type="ECO:0000256" key="3">
    <source>
        <dbReference type="ARBA" id="ARBA00022692"/>
    </source>
</evidence>
<protein>
    <submittedName>
        <fullName evidence="8">Cation diffusion facilitator family transporter</fullName>
    </submittedName>
</protein>
<feature type="transmembrane region" description="Helical" evidence="6">
    <location>
        <begin position="204"/>
        <end position="222"/>
    </location>
</feature>
<dbReference type="PANTHER" id="PTHR13414:SF9">
    <property type="entry name" value="PROTON-COUPLED ZINC ANTIPORTER SLC30A9, MITOCHONDRIAL"/>
    <property type="match status" value="1"/>
</dbReference>
<comment type="caution">
    <text evidence="8">The sequence shown here is derived from an EMBL/GenBank/DDBJ whole genome shotgun (WGS) entry which is preliminary data.</text>
</comment>
<dbReference type="PANTHER" id="PTHR13414">
    <property type="entry name" value="HUEL-CATION TRANSPORTER"/>
    <property type="match status" value="1"/>
</dbReference>
<evidence type="ECO:0000313" key="9">
    <source>
        <dbReference type="Proteomes" id="UP000585665"/>
    </source>
</evidence>
<feature type="transmembrane region" description="Helical" evidence="6">
    <location>
        <begin position="9"/>
        <end position="30"/>
    </location>
</feature>
<dbReference type="SUPFAM" id="SSF160240">
    <property type="entry name" value="Cation efflux protein cytoplasmic domain-like"/>
    <property type="match status" value="1"/>
</dbReference>
<feature type="transmembrane region" description="Helical" evidence="6">
    <location>
        <begin position="122"/>
        <end position="147"/>
    </location>
</feature>
<dbReference type="RefSeq" id="WP_176613944.1">
    <property type="nucleotide sequence ID" value="NZ_JABXXR010000084.1"/>
</dbReference>
<dbReference type="InterPro" id="IPR027469">
    <property type="entry name" value="Cation_efflux_TMD_sf"/>
</dbReference>
<name>A0A850PGL1_9PROT</name>
<feature type="transmembrane region" description="Helical" evidence="6">
    <location>
        <begin position="168"/>
        <end position="192"/>
    </location>
</feature>
<feature type="transmembrane region" description="Helical" evidence="6">
    <location>
        <begin position="76"/>
        <end position="96"/>
    </location>
</feature>
<comment type="subcellular location">
    <subcellularLocation>
        <location evidence="1">Membrane</location>
        <topology evidence="1">Multi-pass membrane protein</topology>
    </subcellularLocation>
</comment>
<evidence type="ECO:0000256" key="6">
    <source>
        <dbReference type="SAM" id="Phobius"/>
    </source>
</evidence>
<dbReference type="Proteomes" id="UP000585665">
    <property type="component" value="Unassembled WGS sequence"/>
</dbReference>